<dbReference type="InterPro" id="IPR038987">
    <property type="entry name" value="MoeA-like"/>
</dbReference>
<dbReference type="PANTHER" id="PTHR10192">
    <property type="entry name" value="MOLYBDOPTERIN BIOSYNTHESIS PROTEIN"/>
    <property type="match status" value="1"/>
</dbReference>
<dbReference type="SUPFAM" id="SSF63867">
    <property type="entry name" value="MoeA C-terminal domain-like"/>
    <property type="match status" value="1"/>
</dbReference>
<dbReference type="OrthoDB" id="9804758at2"/>
<gene>
    <name evidence="8" type="ORF">I595_358</name>
</gene>
<keyword evidence="6" id="KW-0479">Metal-binding</keyword>
<evidence type="ECO:0000256" key="2">
    <source>
        <dbReference type="ARBA" id="ARBA00005046"/>
    </source>
</evidence>
<dbReference type="CDD" id="cd00887">
    <property type="entry name" value="MoeA"/>
    <property type="match status" value="1"/>
</dbReference>
<evidence type="ECO:0000313" key="9">
    <source>
        <dbReference type="Proteomes" id="UP000050280"/>
    </source>
</evidence>
<comment type="cofactor">
    <cofactor evidence="6">
        <name>Mg(2+)</name>
        <dbReference type="ChEBI" id="CHEBI:18420"/>
    </cofactor>
</comment>
<keyword evidence="4 6" id="KW-0501">Molybdenum cofactor biosynthesis</keyword>
<comment type="catalytic activity">
    <reaction evidence="5">
        <text>adenylyl-molybdopterin + molybdate = Mo-molybdopterin + AMP + H(+)</text>
        <dbReference type="Rhea" id="RHEA:35047"/>
        <dbReference type="ChEBI" id="CHEBI:15378"/>
        <dbReference type="ChEBI" id="CHEBI:36264"/>
        <dbReference type="ChEBI" id="CHEBI:62727"/>
        <dbReference type="ChEBI" id="CHEBI:71302"/>
        <dbReference type="ChEBI" id="CHEBI:456215"/>
        <dbReference type="EC" id="2.10.1.1"/>
    </reaction>
</comment>
<dbReference type="Pfam" id="PF03454">
    <property type="entry name" value="MoeA_C"/>
    <property type="match status" value="1"/>
</dbReference>
<evidence type="ECO:0000313" key="8">
    <source>
        <dbReference type="EMBL" id="KPM33455.1"/>
    </source>
</evidence>
<feature type="domain" description="MoaB/Mog" evidence="7">
    <location>
        <begin position="175"/>
        <end position="314"/>
    </location>
</feature>
<keyword evidence="6" id="KW-0500">Molybdenum</keyword>
<dbReference type="AlphaFoldDB" id="A0A0P7AYY5"/>
<dbReference type="EMBL" id="LDJX01000001">
    <property type="protein sequence ID" value="KPM33455.1"/>
    <property type="molecule type" value="Genomic_DNA"/>
</dbReference>
<comment type="caution">
    <text evidence="8">The sequence shown here is derived from an EMBL/GenBank/DDBJ whole genome shotgun (WGS) entry which is preliminary data.</text>
</comment>
<dbReference type="InterPro" id="IPR001453">
    <property type="entry name" value="MoaB/Mog_dom"/>
</dbReference>
<dbReference type="InterPro" id="IPR036135">
    <property type="entry name" value="MoeA_linker/N_sf"/>
</dbReference>
<sequence length="400" mass="43429">MITHQEALEKVLAHSQGFGTISISLEQANGCILAEQVMADRDFPPFDRVTKDGIAINFEAYHLGVRDVPIQEIAAAGSPQKTLLNATACIEVMTGAMLPKGTDTVIMYEHLNIKDGTASIIKEVKKGQNIHIKGSDEPKGSLVLAAGIKIGSAEIGVLASVGKAMVTVKKMPKACIVSTGDELVGVAEVPAPYQIRKSNSYTLQSALKEQGIPTNVVHINDDKANTVKQLKQLLLDYDVLLLSGGVSKGKYDYLPEAFDALGVKKVFHRVKQRPGKPFWFGRHETLATTIFAFPGNPASTFANYHIYFLPWLNQCTGLSTKQEIQVLLNNDFDNPTDLTRFARAKVSAVSGRLHAQLIAGNGSGDLTSLTKSNGLLRFEPQKNYGKGSQVPFIPTRKPFL</sequence>
<dbReference type="NCBIfam" id="TIGR00177">
    <property type="entry name" value="molyb_syn"/>
    <property type="match status" value="1"/>
</dbReference>
<dbReference type="SUPFAM" id="SSF63882">
    <property type="entry name" value="MoeA N-terminal region -like"/>
    <property type="match status" value="1"/>
</dbReference>
<dbReference type="Gene3D" id="3.40.980.10">
    <property type="entry name" value="MoaB/Mog-like domain"/>
    <property type="match status" value="1"/>
</dbReference>
<dbReference type="GO" id="GO:0046872">
    <property type="term" value="F:metal ion binding"/>
    <property type="evidence" value="ECO:0007669"/>
    <property type="project" value="UniProtKB-UniRule"/>
</dbReference>
<comment type="similarity">
    <text evidence="3 6">Belongs to the MoeA family.</text>
</comment>
<dbReference type="GO" id="GO:0006777">
    <property type="term" value="P:Mo-molybdopterin cofactor biosynthetic process"/>
    <property type="evidence" value="ECO:0007669"/>
    <property type="project" value="UniProtKB-UniRule"/>
</dbReference>
<evidence type="ECO:0000256" key="3">
    <source>
        <dbReference type="ARBA" id="ARBA00010763"/>
    </source>
</evidence>
<comment type="function">
    <text evidence="1 6">Catalyzes the insertion of molybdate into adenylated molybdopterin with the concomitant release of AMP.</text>
</comment>
<dbReference type="Pfam" id="PF00994">
    <property type="entry name" value="MoCF_biosynth"/>
    <property type="match status" value="1"/>
</dbReference>
<dbReference type="STRING" id="1300341.I595_358"/>
<evidence type="ECO:0000256" key="6">
    <source>
        <dbReference type="RuleBase" id="RU365090"/>
    </source>
</evidence>
<dbReference type="Gene3D" id="2.40.340.10">
    <property type="entry name" value="MoeA, C-terminal, domain IV"/>
    <property type="match status" value="1"/>
</dbReference>
<evidence type="ECO:0000256" key="5">
    <source>
        <dbReference type="ARBA" id="ARBA00047317"/>
    </source>
</evidence>
<evidence type="ECO:0000256" key="1">
    <source>
        <dbReference type="ARBA" id="ARBA00002901"/>
    </source>
</evidence>
<dbReference type="SMART" id="SM00852">
    <property type="entry name" value="MoCF_biosynth"/>
    <property type="match status" value="1"/>
</dbReference>
<dbReference type="InterPro" id="IPR005111">
    <property type="entry name" value="MoeA_C_domain_IV"/>
</dbReference>
<proteinExistence type="inferred from homology"/>
<keyword evidence="9" id="KW-1185">Reference proteome</keyword>
<dbReference type="Gene3D" id="3.90.105.10">
    <property type="entry name" value="Molybdopterin biosynthesis moea protein, domain 2"/>
    <property type="match status" value="1"/>
</dbReference>
<reference evidence="8 9" key="1">
    <citation type="submission" date="2015-09" db="EMBL/GenBank/DDBJ databases">
        <title>Genome sequence of the marine flavobacterium Croceitalea dokdonensis DOKDO 023 that contains proton- and sodium-pumping rhodopsins.</title>
        <authorList>
            <person name="Kwon S.-K."/>
            <person name="Lee H.K."/>
            <person name="Kwak M.-J."/>
            <person name="Kim J.F."/>
        </authorList>
    </citation>
    <scope>NUCLEOTIDE SEQUENCE [LARGE SCALE GENOMIC DNA]</scope>
    <source>
        <strain evidence="8 9">DOKDO 023</strain>
    </source>
</reference>
<dbReference type="InterPro" id="IPR036688">
    <property type="entry name" value="MoeA_C_domain_IV_sf"/>
</dbReference>
<dbReference type="RefSeq" id="WP_054557646.1">
    <property type="nucleotide sequence ID" value="NZ_LDJX01000001.1"/>
</dbReference>
<keyword evidence="6" id="KW-0460">Magnesium</keyword>
<protein>
    <recommendedName>
        <fullName evidence="6">Molybdopterin molybdenumtransferase</fullName>
        <ecNumber evidence="6">2.10.1.1</ecNumber>
    </recommendedName>
</protein>
<accession>A0A0P7AYY5</accession>
<dbReference type="SUPFAM" id="SSF53218">
    <property type="entry name" value="Molybdenum cofactor biosynthesis proteins"/>
    <property type="match status" value="1"/>
</dbReference>
<dbReference type="InterPro" id="IPR005110">
    <property type="entry name" value="MoeA_linker/N"/>
</dbReference>
<dbReference type="Proteomes" id="UP000050280">
    <property type="component" value="Unassembled WGS sequence"/>
</dbReference>
<dbReference type="EC" id="2.10.1.1" evidence="6"/>
<dbReference type="GO" id="GO:0061599">
    <property type="term" value="F:molybdopterin molybdotransferase activity"/>
    <property type="evidence" value="ECO:0007669"/>
    <property type="project" value="UniProtKB-UniRule"/>
</dbReference>
<comment type="pathway">
    <text evidence="2 6">Cofactor biosynthesis; molybdopterin biosynthesis.</text>
</comment>
<dbReference type="InterPro" id="IPR036425">
    <property type="entry name" value="MoaB/Mog-like_dom_sf"/>
</dbReference>
<dbReference type="GO" id="GO:0005829">
    <property type="term" value="C:cytosol"/>
    <property type="evidence" value="ECO:0007669"/>
    <property type="project" value="TreeGrafter"/>
</dbReference>
<evidence type="ECO:0000256" key="4">
    <source>
        <dbReference type="ARBA" id="ARBA00023150"/>
    </source>
</evidence>
<dbReference type="PATRIC" id="fig|1300341.3.peg.358"/>
<evidence type="ECO:0000259" key="7">
    <source>
        <dbReference type="SMART" id="SM00852"/>
    </source>
</evidence>
<dbReference type="Gene3D" id="2.170.190.11">
    <property type="entry name" value="Molybdopterin biosynthesis moea protein, domain 3"/>
    <property type="match status" value="1"/>
</dbReference>
<keyword evidence="6" id="KW-0808">Transferase</keyword>
<dbReference type="Pfam" id="PF03453">
    <property type="entry name" value="MoeA_N"/>
    <property type="match status" value="1"/>
</dbReference>
<dbReference type="PANTHER" id="PTHR10192:SF5">
    <property type="entry name" value="GEPHYRIN"/>
    <property type="match status" value="1"/>
</dbReference>
<dbReference type="UniPathway" id="UPA00344"/>
<organism evidence="8 9">
    <name type="scientific">Croceitalea dokdonensis DOKDO 023</name>
    <dbReference type="NCBI Taxonomy" id="1300341"/>
    <lineage>
        <taxon>Bacteria</taxon>
        <taxon>Pseudomonadati</taxon>
        <taxon>Bacteroidota</taxon>
        <taxon>Flavobacteriia</taxon>
        <taxon>Flavobacteriales</taxon>
        <taxon>Flavobacteriaceae</taxon>
        <taxon>Croceitalea</taxon>
    </lineage>
</organism>
<name>A0A0P7AYY5_9FLAO</name>